<dbReference type="GO" id="GO:0016763">
    <property type="term" value="F:pentosyltransferase activity"/>
    <property type="evidence" value="ECO:0007669"/>
    <property type="project" value="TreeGrafter"/>
</dbReference>
<evidence type="ECO:0000256" key="1">
    <source>
        <dbReference type="ARBA" id="ARBA00004651"/>
    </source>
</evidence>
<evidence type="ECO:0000259" key="9">
    <source>
        <dbReference type="Pfam" id="PF13231"/>
    </source>
</evidence>
<dbReference type="GO" id="GO:0005886">
    <property type="term" value="C:plasma membrane"/>
    <property type="evidence" value="ECO:0007669"/>
    <property type="project" value="UniProtKB-SubCell"/>
</dbReference>
<feature type="domain" description="Glycosyltransferase RgtA/B/C/D-like" evidence="9">
    <location>
        <begin position="69"/>
        <end position="234"/>
    </location>
</feature>
<sequence>MATTTIAASVFPQPANLRAIVQLSFAFAALKIAIHIVTNIMAQHAGYGIFRDEMYYLMCGRHLAFGYVDQPPLAAIQARITDVLFGYQHMWSLRLIPAMAGGAKVFLTGMLVWALGGGRRAAALAMLGVIVVGVYLGIDSFLSMNCLDPVFWMTCVLALIRIVQAESQQSVRNWWIVLGVSAGLAMENKDSVVFFLVCALVAVLLTPQRRILASRWFAVAVLIMVAVALPNLLWQIHYHFPTLEWLRDVAKSDKDVKLPPLAFLKAQLFMLQPLTVILWLPGLLWLLFAKTAKPYRFLGILYLLFLPLMMALHAKDYYLAPIYPVYFAGGAVARFSWAKNVRWRNAVSGVYGLLLICSLIVFLPLSVPVLPLQKFLAYEHRLGFKPEDSETHDPTILPQFYADRFGWTDMVAQVNTIYHSLPPSEQAVTGIFTGNYGQASAINILGEHDGLPTAISGHQNYWIWGPRGYSGQEMIIVNEESLADMNQYYASCKVAAMRTNPLAMPWERGPIYLCYSRKTAYTADWKDLKYYH</sequence>
<dbReference type="Proteomes" id="UP000538666">
    <property type="component" value="Unassembled WGS sequence"/>
</dbReference>
<evidence type="ECO:0000313" key="11">
    <source>
        <dbReference type="Proteomes" id="UP000538666"/>
    </source>
</evidence>
<feature type="transmembrane region" description="Helical" evidence="8">
    <location>
        <begin position="20"/>
        <end position="42"/>
    </location>
</feature>
<evidence type="ECO:0000256" key="8">
    <source>
        <dbReference type="SAM" id="Phobius"/>
    </source>
</evidence>
<dbReference type="RefSeq" id="WP_050059487.1">
    <property type="nucleotide sequence ID" value="NZ_JACHEK010000005.1"/>
</dbReference>
<dbReference type="PANTHER" id="PTHR33908">
    <property type="entry name" value="MANNOSYLTRANSFERASE YKCB-RELATED"/>
    <property type="match status" value="1"/>
</dbReference>
<evidence type="ECO:0000256" key="6">
    <source>
        <dbReference type="ARBA" id="ARBA00022989"/>
    </source>
</evidence>
<keyword evidence="4" id="KW-0808">Transferase</keyword>
<evidence type="ECO:0000256" key="3">
    <source>
        <dbReference type="ARBA" id="ARBA00022676"/>
    </source>
</evidence>
<feature type="transmembrane region" description="Helical" evidence="8">
    <location>
        <begin position="121"/>
        <end position="138"/>
    </location>
</feature>
<evidence type="ECO:0000256" key="2">
    <source>
        <dbReference type="ARBA" id="ARBA00022475"/>
    </source>
</evidence>
<feature type="transmembrane region" description="Helical" evidence="8">
    <location>
        <begin position="349"/>
        <end position="370"/>
    </location>
</feature>
<accession>A0A841JWN7</accession>
<feature type="transmembrane region" description="Helical" evidence="8">
    <location>
        <begin position="95"/>
        <end position="115"/>
    </location>
</feature>
<dbReference type="GO" id="GO:0009103">
    <property type="term" value="P:lipopolysaccharide biosynthetic process"/>
    <property type="evidence" value="ECO:0007669"/>
    <property type="project" value="UniProtKB-ARBA"/>
</dbReference>
<dbReference type="AlphaFoldDB" id="A0A841JWN7"/>
<comment type="subcellular location">
    <subcellularLocation>
        <location evidence="1">Cell membrane</location>
        <topology evidence="1">Multi-pass membrane protein</topology>
    </subcellularLocation>
</comment>
<feature type="transmembrane region" description="Helical" evidence="8">
    <location>
        <begin position="268"/>
        <end position="288"/>
    </location>
</feature>
<feature type="transmembrane region" description="Helical" evidence="8">
    <location>
        <begin position="216"/>
        <end position="236"/>
    </location>
</feature>
<evidence type="ECO:0000256" key="5">
    <source>
        <dbReference type="ARBA" id="ARBA00022692"/>
    </source>
</evidence>
<proteinExistence type="predicted"/>
<keyword evidence="5 8" id="KW-0812">Transmembrane</keyword>
<dbReference type="OrthoDB" id="9811222at2"/>
<keyword evidence="7 8" id="KW-0472">Membrane</keyword>
<dbReference type="EMBL" id="JACHEK010000005">
    <property type="protein sequence ID" value="MBB6144975.1"/>
    <property type="molecule type" value="Genomic_DNA"/>
</dbReference>
<dbReference type="InterPro" id="IPR050297">
    <property type="entry name" value="LipidA_mod_glycosyltrf_83"/>
</dbReference>
<dbReference type="InterPro" id="IPR038731">
    <property type="entry name" value="RgtA/B/C-like"/>
</dbReference>
<keyword evidence="3" id="KW-0328">Glycosyltransferase</keyword>
<comment type="caution">
    <text evidence="10">The sequence shown here is derived from an EMBL/GenBank/DDBJ whole genome shotgun (WGS) entry which is preliminary data.</text>
</comment>
<keyword evidence="6 8" id="KW-1133">Transmembrane helix</keyword>
<feature type="transmembrane region" description="Helical" evidence="8">
    <location>
        <begin position="295"/>
        <end position="312"/>
    </location>
</feature>
<evidence type="ECO:0000256" key="7">
    <source>
        <dbReference type="ARBA" id="ARBA00023136"/>
    </source>
</evidence>
<evidence type="ECO:0000313" key="10">
    <source>
        <dbReference type="EMBL" id="MBB6144975.1"/>
    </source>
</evidence>
<keyword evidence="2" id="KW-1003">Cell membrane</keyword>
<dbReference type="Pfam" id="PF13231">
    <property type="entry name" value="PMT_2"/>
    <property type="match status" value="1"/>
</dbReference>
<organism evidence="10 11">
    <name type="scientific">Silvibacterium bohemicum</name>
    <dbReference type="NCBI Taxonomy" id="1577686"/>
    <lineage>
        <taxon>Bacteria</taxon>
        <taxon>Pseudomonadati</taxon>
        <taxon>Acidobacteriota</taxon>
        <taxon>Terriglobia</taxon>
        <taxon>Terriglobales</taxon>
        <taxon>Acidobacteriaceae</taxon>
        <taxon>Silvibacterium</taxon>
    </lineage>
</organism>
<feature type="transmembrane region" description="Helical" evidence="8">
    <location>
        <begin position="191"/>
        <end position="207"/>
    </location>
</feature>
<evidence type="ECO:0000256" key="4">
    <source>
        <dbReference type="ARBA" id="ARBA00022679"/>
    </source>
</evidence>
<dbReference type="PANTHER" id="PTHR33908:SF11">
    <property type="entry name" value="MEMBRANE PROTEIN"/>
    <property type="match status" value="1"/>
</dbReference>
<reference evidence="10 11" key="1">
    <citation type="submission" date="2020-08" db="EMBL/GenBank/DDBJ databases">
        <title>Genomic Encyclopedia of Type Strains, Phase IV (KMG-IV): sequencing the most valuable type-strain genomes for metagenomic binning, comparative biology and taxonomic classification.</title>
        <authorList>
            <person name="Goeker M."/>
        </authorList>
    </citation>
    <scope>NUCLEOTIDE SEQUENCE [LARGE SCALE GENOMIC DNA]</scope>
    <source>
        <strain evidence="10 11">DSM 103733</strain>
    </source>
</reference>
<feature type="transmembrane region" description="Helical" evidence="8">
    <location>
        <begin position="318"/>
        <end position="337"/>
    </location>
</feature>
<protein>
    <recommendedName>
        <fullName evidence="9">Glycosyltransferase RgtA/B/C/D-like domain-containing protein</fullName>
    </recommendedName>
</protein>
<name>A0A841JWN7_9BACT</name>
<keyword evidence="11" id="KW-1185">Reference proteome</keyword>
<gene>
    <name evidence="10" type="ORF">HNQ77_002931</name>
</gene>